<evidence type="ECO:0000313" key="2">
    <source>
        <dbReference type="EMBL" id="QBF00005.1"/>
    </source>
</evidence>
<dbReference type="AlphaFoldDB" id="A0A4P6M4A6"/>
<dbReference type="KEGG" id="bpro:PMF13cell1_05600"/>
<protein>
    <recommendedName>
        <fullName evidence="4">Capsid protein</fullName>
    </recommendedName>
</protein>
<dbReference type="Proteomes" id="UP000289794">
    <property type="component" value="Chromosome"/>
</dbReference>
<feature type="compositionally biased region" description="Basic and acidic residues" evidence="1">
    <location>
        <begin position="503"/>
        <end position="516"/>
    </location>
</feature>
<dbReference type="EMBL" id="CP035945">
    <property type="protein sequence ID" value="QBF00005.1"/>
    <property type="molecule type" value="Genomic_DNA"/>
</dbReference>
<evidence type="ECO:0008006" key="4">
    <source>
        <dbReference type="Google" id="ProtNLM"/>
    </source>
</evidence>
<sequence>MRWTQKLSDNIKKGLRSWLQVQPAQPYAIQINEVMDFELSAIRNRIWYRGDGNELEQMYQQNPEYVDKTKFWASRCSPGMDMRKIHTGLPGLIVRTLNSIVVADMNDFEFEKDTHKQLWEEIEKDNKFRKKFEKSLKEVLYIGDGAYKITIDTEVSQYPLLEWYPGEKIEIMWQHGRLKEVVFKTPYTVGTQQYVLHEHYGYGYINNHLYRGENEVPLTAIDATKNIKDVVFDKTVILAVPLQIYENTKYEGRGGSIFDGKLDSFDAFDEAWSQWMDALRAGRAKTYIPECLVPHDPSTGQLIKPNPFDCRYYAADGDMREGQKNIIETVQPVIPHDSYLATYVTALDLCLQGVISPSTLGIDVKKLDNAEAQREKEKATLYTRDAIIEALQETLPELVSACINAYHILMREQLEEVKVEIPFGEYANPSFESQVETIGKAKTQGIMSIERCVEELYGDSLDEHCKQEEIDRLKKEQGLMETDEPSVAGLDGLIQEPLQEPPQDSKKEEEPPKAGE</sequence>
<organism evidence="2 3">
    <name type="scientific">Blautia producta</name>
    <dbReference type="NCBI Taxonomy" id="33035"/>
    <lineage>
        <taxon>Bacteria</taxon>
        <taxon>Bacillati</taxon>
        <taxon>Bacillota</taxon>
        <taxon>Clostridia</taxon>
        <taxon>Lachnospirales</taxon>
        <taxon>Lachnospiraceae</taxon>
        <taxon>Blautia</taxon>
    </lineage>
</organism>
<evidence type="ECO:0000313" key="3">
    <source>
        <dbReference type="Proteomes" id="UP000289794"/>
    </source>
</evidence>
<reference evidence="2 3" key="1">
    <citation type="submission" date="2019-01" db="EMBL/GenBank/DDBJ databases">
        <title>PMF-metabolizing Aryl O-demethylase.</title>
        <authorList>
            <person name="Kim M."/>
        </authorList>
    </citation>
    <scope>NUCLEOTIDE SEQUENCE [LARGE SCALE GENOMIC DNA]</scope>
    <source>
        <strain evidence="2 3">PMF1</strain>
    </source>
</reference>
<feature type="region of interest" description="Disordered" evidence="1">
    <location>
        <begin position="475"/>
        <end position="516"/>
    </location>
</feature>
<name>A0A4P6M4A6_9FIRM</name>
<proteinExistence type="predicted"/>
<gene>
    <name evidence="2" type="ORF">PMF13cell1_05600</name>
</gene>
<accession>A0A4P6M4A6</accession>
<dbReference type="RefSeq" id="WP_243125988.1">
    <property type="nucleotide sequence ID" value="NZ_CP035945.1"/>
</dbReference>
<evidence type="ECO:0000256" key="1">
    <source>
        <dbReference type="SAM" id="MobiDB-lite"/>
    </source>
</evidence>